<dbReference type="Gene3D" id="3.40.50.300">
    <property type="entry name" value="P-loop containing nucleotide triphosphate hydrolases"/>
    <property type="match status" value="1"/>
</dbReference>
<sequence length="404" mass="42811">MSPPTALPEQVVIEPADDEQRDTLNAAMSRRLTTAPGLAGTDKNALIVNLVATAITAEQRVLVVSPDDAAAHEVWRRCEQAVSGLLVRPNSRDEGDNDQTAESGSDQDEERTRQAPESASTGAAGSDEPLASALAAYSDAARRAESLRAAVRAKTAADEEIRVAGRQRARALDAIGIGQGGSMGNGASGVISGSHTPAAYRLQAATDKDLTRLRTRSTKLSQPGRRSDGPRRRFLERLGIVATAESAVTLCLAVGAFAEAEISWRKLRPKGARPGETDLAAGLEAAEEQLRLRGAELVKAKLHSLRGVDEAAAPALAVTCSTTQQLPPEAGAFDLVIIDDANQCSVPAVLPVLFRAKRAVVIGDPLGLPHEQHEQHERYEQHWRGARVLREPPHAVGTGVAAHD</sequence>
<evidence type="ECO:0000256" key="1">
    <source>
        <dbReference type="SAM" id="MobiDB-lite"/>
    </source>
</evidence>
<dbReference type="Proteomes" id="UP001500751">
    <property type="component" value="Unassembled WGS sequence"/>
</dbReference>
<name>A0ABN2TR19_9ACTN</name>
<feature type="region of interest" description="Disordered" evidence="1">
    <location>
        <begin position="86"/>
        <end position="128"/>
    </location>
</feature>
<protein>
    <recommendedName>
        <fullName evidence="2">DNA2/NAM7 helicase helicase domain-containing protein</fullName>
    </recommendedName>
</protein>
<evidence type="ECO:0000259" key="2">
    <source>
        <dbReference type="Pfam" id="PF13086"/>
    </source>
</evidence>
<dbReference type="RefSeq" id="WP_344664207.1">
    <property type="nucleotide sequence ID" value="NZ_BAAAQN010000004.1"/>
</dbReference>
<dbReference type="SUPFAM" id="SSF52540">
    <property type="entry name" value="P-loop containing nucleoside triphosphate hydrolases"/>
    <property type="match status" value="1"/>
</dbReference>
<feature type="compositionally biased region" description="Acidic residues" evidence="1">
    <location>
        <begin position="95"/>
        <end position="109"/>
    </location>
</feature>
<gene>
    <name evidence="3" type="ORF">GCM10009839_09090</name>
</gene>
<dbReference type="InterPro" id="IPR041677">
    <property type="entry name" value="DNA2/NAM7_AAA_11"/>
</dbReference>
<dbReference type="InterPro" id="IPR027417">
    <property type="entry name" value="P-loop_NTPase"/>
</dbReference>
<feature type="domain" description="DNA2/NAM7 helicase helicase" evidence="2">
    <location>
        <begin position="319"/>
        <end position="369"/>
    </location>
</feature>
<evidence type="ECO:0000313" key="4">
    <source>
        <dbReference type="Proteomes" id="UP001500751"/>
    </source>
</evidence>
<reference evidence="3 4" key="1">
    <citation type="journal article" date="2019" name="Int. J. Syst. Evol. Microbiol.">
        <title>The Global Catalogue of Microorganisms (GCM) 10K type strain sequencing project: providing services to taxonomists for standard genome sequencing and annotation.</title>
        <authorList>
            <consortium name="The Broad Institute Genomics Platform"/>
            <consortium name="The Broad Institute Genome Sequencing Center for Infectious Disease"/>
            <person name="Wu L."/>
            <person name="Ma J."/>
        </authorList>
    </citation>
    <scope>NUCLEOTIDE SEQUENCE [LARGE SCALE GENOMIC DNA]</scope>
    <source>
        <strain evidence="3 4">JCM 16014</strain>
    </source>
</reference>
<evidence type="ECO:0000313" key="3">
    <source>
        <dbReference type="EMBL" id="GAA2015875.1"/>
    </source>
</evidence>
<comment type="caution">
    <text evidence="3">The sequence shown here is derived from an EMBL/GenBank/DDBJ whole genome shotgun (WGS) entry which is preliminary data.</text>
</comment>
<keyword evidence="4" id="KW-1185">Reference proteome</keyword>
<organism evidence="3 4">
    <name type="scientific">Catenulispora yoronensis</name>
    <dbReference type="NCBI Taxonomy" id="450799"/>
    <lineage>
        <taxon>Bacteria</taxon>
        <taxon>Bacillati</taxon>
        <taxon>Actinomycetota</taxon>
        <taxon>Actinomycetes</taxon>
        <taxon>Catenulisporales</taxon>
        <taxon>Catenulisporaceae</taxon>
        <taxon>Catenulispora</taxon>
    </lineage>
</organism>
<dbReference type="Pfam" id="PF13086">
    <property type="entry name" value="AAA_11"/>
    <property type="match status" value="1"/>
</dbReference>
<dbReference type="EMBL" id="BAAAQN010000004">
    <property type="protein sequence ID" value="GAA2015875.1"/>
    <property type="molecule type" value="Genomic_DNA"/>
</dbReference>
<accession>A0ABN2TR19</accession>
<proteinExistence type="predicted"/>